<evidence type="ECO:0000256" key="5">
    <source>
        <dbReference type="ARBA" id="ARBA00022490"/>
    </source>
</evidence>
<keyword evidence="5" id="KW-0963">Cytoplasm</keyword>
<comment type="subcellular location">
    <subcellularLocation>
        <location evidence="2">Cytoplasm</location>
        <location evidence="2">Cytosol</location>
    </subcellularLocation>
    <subcellularLocation>
        <location evidence="1">Nucleus</location>
    </subcellularLocation>
</comment>
<evidence type="ECO:0000259" key="23">
    <source>
        <dbReference type="PROSITE" id="PS50011"/>
    </source>
</evidence>
<proteinExistence type="inferred from homology"/>
<evidence type="ECO:0000256" key="12">
    <source>
        <dbReference type="ARBA" id="ARBA00022777"/>
    </source>
</evidence>
<evidence type="ECO:0000256" key="4">
    <source>
        <dbReference type="ARBA" id="ARBA00012513"/>
    </source>
</evidence>
<dbReference type="InterPro" id="IPR017441">
    <property type="entry name" value="Protein_kinase_ATP_BS"/>
</dbReference>
<dbReference type="GO" id="GO:0005524">
    <property type="term" value="F:ATP binding"/>
    <property type="evidence" value="ECO:0007669"/>
    <property type="project" value="UniProtKB-UniRule"/>
</dbReference>
<evidence type="ECO:0000256" key="2">
    <source>
        <dbReference type="ARBA" id="ARBA00004514"/>
    </source>
</evidence>
<evidence type="ECO:0000256" key="3">
    <source>
        <dbReference type="ARBA" id="ARBA00005843"/>
    </source>
</evidence>
<feature type="binding site" evidence="21">
    <location>
        <position position="147"/>
    </location>
    <ligand>
        <name>ATP</name>
        <dbReference type="ChEBI" id="CHEBI:30616"/>
    </ligand>
</feature>
<gene>
    <name evidence="24" type="ORF">JEQ12_017873</name>
</gene>
<dbReference type="GO" id="GO:0005634">
    <property type="term" value="C:nucleus"/>
    <property type="evidence" value="ECO:0007669"/>
    <property type="project" value="UniProtKB-SubCell"/>
</dbReference>
<evidence type="ECO:0000256" key="8">
    <source>
        <dbReference type="ARBA" id="ARBA00022590"/>
    </source>
</evidence>
<evidence type="ECO:0000256" key="6">
    <source>
        <dbReference type="ARBA" id="ARBA00022527"/>
    </source>
</evidence>
<dbReference type="Proteomes" id="UP000664991">
    <property type="component" value="Unassembled WGS sequence"/>
</dbReference>
<dbReference type="PANTHER" id="PTHR44329">
    <property type="entry name" value="SERINE/THREONINE-PROTEIN KINASE TNNI3K-RELATED"/>
    <property type="match status" value="1"/>
</dbReference>
<comment type="catalytic activity">
    <reaction evidence="16">
        <text>L-threonyl-[protein] + ATP = O-phospho-L-threonyl-[protein] + ADP + H(+)</text>
        <dbReference type="Rhea" id="RHEA:46608"/>
        <dbReference type="Rhea" id="RHEA-COMP:11060"/>
        <dbReference type="Rhea" id="RHEA-COMP:11605"/>
        <dbReference type="ChEBI" id="CHEBI:15378"/>
        <dbReference type="ChEBI" id="CHEBI:30013"/>
        <dbReference type="ChEBI" id="CHEBI:30616"/>
        <dbReference type="ChEBI" id="CHEBI:61977"/>
        <dbReference type="ChEBI" id="CHEBI:456216"/>
        <dbReference type="EC" id="2.7.11.1"/>
    </reaction>
</comment>
<evidence type="ECO:0000256" key="22">
    <source>
        <dbReference type="SAM" id="MobiDB-lite"/>
    </source>
</evidence>
<dbReference type="GO" id="GO:0010468">
    <property type="term" value="P:regulation of gene expression"/>
    <property type="evidence" value="ECO:0007669"/>
    <property type="project" value="UniProtKB-ARBA"/>
</dbReference>
<feature type="domain" description="Protein kinase" evidence="23">
    <location>
        <begin position="118"/>
        <end position="384"/>
    </location>
</feature>
<evidence type="ECO:0000256" key="14">
    <source>
        <dbReference type="ARBA" id="ARBA00022843"/>
    </source>
</evidence>
<dbReference type="InterPro" id="IPR000719">
    <property type="entry name" value="Prot_kinase_dom"/>
</dbReference>
<keyword evidence="8" id="KW-1210">Necrosis</keyword>
<comment type="catalytic activity">
    <reaction evidence="17">
        <text>L-seryl-[protein] + ATP = O-phospho-L-seryl-[protein] + ADP + H(+)</text>
        <dbReference type="Rhea" id="RHEA:17989"/>
        <dbReference type="Rhea" id="RHEA-COMP:9863"/>
        <dbReference type="Rhea" id="RHEA-COMP:11604"/>
        <dbReference type="ChEBI" id="CHEBI:15378"/>
        <dbReference type="ChEBI" id="CHEBI:29999"/>
        <dbReference type="ChEBI" id="CHEBI:30616"/>
        <dbReference type="ChEBI" id="CHEBI:83421"/>
        <dbReference type="ChEBI" id="CHEBI:456216"/>
        <dbReference type="EC" id="2.7.11.1"/>
    </reaction>
</comment>
<evidence type="ECO:0000256" key="10">
    <source>
        <dbReference type="ARBA" id="ARBA00022703"/>
    </source>
</evidence>
<dbReference type="EMBL" id="JAEMGP010000007">
    <property type="protein sequence ID" value="KAG5206300.1"/>
    <property type="molecule type" value="Genomic_DNA"/>
</dbReference>
<name>A0A836A264_SHEEP</name>
<keyword evidence="15" id="KW-0539">Nucleus</keyword>
<dbReference type="PANTHER" id="PTHR44329:SF297">
    <property type="entry name" value="RECEPTOR-INTERACTING SERINE_THREONINE-PROTEIN KINASE 3"/>
    <property type="match status" value="1"/>
</dbReference>
<evidence type="ECO:0000256" key="11">
    <source>
        <dbReference type="ARBA" id="ARBA00022741"/>
    </source>
</evidence>
<feature type="compositionally biased region" description="Polar residues" evidence="22">
    <location>
        <begin position="477"/>
        <end position="503"/>
    </location>
</feature>
<reference evidence="24 25" key="1">
    <citation type="submission" date="2020-12" db="EMBL/GenBank/DDBJ databases">
        <title>De novo assembly of Tibetan sheep genome.</title>
        <authorList>
            <person name="Li X."/>
        </authorList>
    </citation>
    <scope>NUCLEOTIDE SEQUENCE [LARGE SCALE GENOMIC DNA]</scope>
    <source>
        <tissue evidence="24">Heart</tissue>
    </source>
</reference>
<keyword evidence="12" id="KW-0418">Kinase</keyword>
<comment type="similarity">
    <text evidence="3">Belongs to the protein kinase superfamily. TKL Ser/Thr protein kinase family.</text>
</comment>
<evidence type="ECO:0000256" key="17">
    <source>
        <dbReference type="ARBA" id="ARBA00048679"/>
    </source>
</evidence>
<dbReference type="GO" id="GO:0004706">
    <property type="term" value="F:JUN kinase kinase kinase activity"/>
    <property type="evidence" value="ECO:0007669"/>
    <property type="project" value="TreeGrafter"/>
</dbReference>
<keyword evidence="6" id="KW-0723">Serine/threonine-protein kinase</keyword>
<feature type="region of interest" description="Disordered" evidence="22">
    <location>
        <begin position="413"/>
        <end position="437"/>
    </location>
</feature>
<dbReference type="GO" id="GO:0005829">
    <property type="term" value="C:cytosol"/>
    <property type="evidence" value="ECO:0007669"/>
    <property type="project" value="UniProtKB-SubCell"/>
</dbReference>
<protein>
    <recommendedName>
        <fullName evidence="18">Receptor-interacting serine/threonine-protein kinase 3</fullName>
        <ecNumber evidence="4">2.7.11.1</ecNumber>
    </recommendedName>
    <alternativeName>
        <fullName evidence="19">RIP-like protein kinase 3</fullName>
    </alternativeName>
    <alternativeName>
        <fullName evidence="20">Receptor-interacting protein 3</fullName>
    </alternativeName>
</protein>
<evidence type="ECO:0000256" key="15">
    <source>
        <dbReference type="ARBA" id="ARBA00023242"/>
    </source>
</evidence>
<evidence type="ECO:0000256" key="7">
    <source>
        <dbReference type="ARBA" id="ARBA00022553"/>
    </source>
</evidence>
<dbReference type="InterPro" id="IPR011009">
    <property type="entry name" value="Kinase-like_dom_sf"/>
</dbReference>
<dbReference type="SUPFAM" id="SSF56112">
    <property type="entry name" value="Protein kinase-like (PK-like)"/>
    <property type="match status" value="1"/>
</dbReference>
<feature type="compositionally biased region" description="Basic and acidic residues" evidence="22">
    <location>
        <begin position="588"/>
        <end position="598"/>
    </location>
</feature>
<keyword evidence="13 21" id="KW-0067">ATP-binding</keyword>
<evidence type="ECO:0000256" key="1">
    <source>
        <dbReference type="ARBA" id="ARBA00004123"/>
    </source>
</evidence>
<evidence type="ECO:0000256" key="21">
    <source>
        <dbReference type="PROSITE-ProRule" id="PRU10141"/>
    </source>
</evidence>
<keyword evidence="7" id="KW-0597">Phosphoprotein</keyword>
<evidence type="ECO:0000313" key="25">
    <source>
        <dbReference type="Proteomes" id="UP000664991"/>
    </source>
</evidence>
<evidence type="ECO:0000313" key="24">
    <source>
        <dbReference type="EMBL" id="KAG5206300.1"/>
    </source>
</evidence>
<dbReference type="PROSITE" id="PS00107">
    <property type="entry name" value="PROTEIN_KINASE_ATP"/>
    <property type="match status" value="1"/>
</dbReference>
<dbReference type="AlphaFoldDB" id="A0A836A264"/>
<feature type="compositionally biased region" description="Pro residues" evidence="22">
    <location>
        <begin position="528"/>
        <end position="537"/>
    </location>
</feature>
<dbReference type="FunFam" id="1.10.510.10:FF:000661">
    <property type="entry name" value="Receptor-interacting serine/threonine-protein kinase 3"/>
    <property type="match status" value="1"/>
</dbReference>
<sequence>MTSSLLESLLPGFVCQNPIRHCNTKGQLQSGNKCDASRWIAAKAKRKQQNGFPGPELDVFEELPDLPLYSVRYHRITIRLQINSVDCAARGVHGPLDRMESSTRPSGASAPLVPIEELENPELIGKGGFGSVFRAHHRSWGVEVAVKIVNSRAISREVKAMSSLHNKHVLLLLGVTEKLEWEYVSGPALVTPFMENGSLAELLQPHCPRPWPLLCRLLQELVLGMCYLHSQNPVLLHRDLKPSNVLLDSELHAKVADFGLSTFQGGSQSGAGSWESGCTPAYLAPELLANINQKASRASDVYSFGILTWAVLAGREAEIVPQTLLVREAVCERRIRPPLTELPPSGPETPGLEELADLMQRCWSHEPQKRPSFQECRINTQKALDLVNKGDAPGRKMNAAVYVVKEFLSEYRGSNSPGLERTEIDSPKETTGSHDSLGSEMMKLNLEGRPSSVPEKCTNLLENIRVQREQVPPAWTAETSSDSTARPLQTPETLPFRTQNPRPTSAWIPGPGPQGSQGAERRDTNCPPRGPAPNLVPGPWLPTIFNCQGVQIGNNNRIIMQGRTAFSTKGVAPGAVDRVPQCTPQGKSSKERPKEPEA</sequence>
<feature type="region of interest" description="Disordered" evidence="22">
    <location>
        <begin position="571"/>
        <end position="598"/>
    </location>
</feature>
<comment type="caution">
    <text evidence="24">The sequence shown here is derived from an EMBL/GenBank/DDBJ whole genome shotgun (WGS) entry which is preliminary data.</text>
</comment>
<dbReference type="GO" id="GO:0060545">
    <property type="term" value="P:positive regulation of necroptotic process"/>
    <property type="evidence" value="ECO:0007669"/>
    <property type="project" value="UniProtKB-ARBA"/>
</dbReference>
<dbReference type="PROSITE" id="PS50011">
    <property type="entry name" value="PROTEIN_KINASE_DOM"/>
    <property type="match status" value="1"/>
</dbReference>
<dbReference type="Pfam" id="PF00069">
    <property type="entry name" value="Pkinase"/>
    <property type="match status" value="1"/>
</dbReference>
<evidence type="ECO:0000256" key="20">
    <source>
        <dbReference type="ARBA" id="ARBA00081897"/>
    </source>
</evidence>
<dbReference type="InterPro" id="IPR025735">
    <property type="entry name" value="RHIM"/>
</dbReference>
<dbReference type="GO" id="GO:0070266">
    <property type="term" value="P:necroptotic process"/>
    <property type="evidence" value="ECO:0007669"/>
    <property type="project" value="UniProtKB-ARBA"/>
</dbReference>
<keyword evidence="14" id="KW-0832">Ubl conjugation</keyword>
<evidence type="ECO:0000256" key="16">
    <source>
        <dbReference type="ARBA" id="ARBA00047899"/>
    </source>
</evidence>
<dbReference type="Pfam" id="PF12721">
    <property type="entry name" value="RHIM"/>
    <property type="match status" value="1"/>
</dbReference>
<evidence type="ECO:0000256" key="9">
    <source>
        <dbReference type="ARBA" id="ARBA00022679"/>
    </source>
</evidence>
<evidence type="ECO:0000256" key="19">
    <source>
        <dbReference type="ARBA" id="ARBA00079155"/>
    </source>
</evidence>
<dbReference type="Gene3D" id="1.10.510.10">
    <property type="entry name" value="Transferase(Phosphotransferase) domain 1"/>
    <property type="match status" value="1"/>
</dbReference>
<evidence type="ECO:0000256" key="18">
    <source>
        <dbReference type="ARBA" id="ARBA00071065"/>
    </source>
</evidence>
<dbReference type="InterPro" id="IPR051681">
    <property type="entry name" value="Ser/Thr_Kinases-Pseudokinases"/>
</dbReference>
<keyword evidence="9" id="KW-0808">Transferase</keyword>
<feature type="region of interest" description="Disordered" evidence="22">
    <location>
        <begin position="471"/>
        <end position="537"/>
    </location>
</feature>
<dbReference type="EC" id="2.7.11.1" evidence="4"/>
<keyword evidence="11 21" id="KW-0547">Nucleotide-binding</keyword>
<accession>A0A836A264</accession>
<organism evidence="24 25">
    <name type="scientific">Ovis aries</name>
    <name type="common">Sheep</name>
    <dbReference type="NCBI Taxonomy" id="9940"/>
    <lineage>
        <taxon>Eukaryota</taxon>
        <taxon>Metazoa</taxon>
        <taxon>Chordata</taxon>
        <taxon>Craniata</taxon>
        <taxon>Vertebrata</taxon>
        <taxon>Euteleostomi</taxon>
        <taxon>Mammalia</taxon>
        <taxon>Eutheria</taxon>
        <taxon>Laurasiatheria</taxon>
        <taxon>Artiodactyla</taxon>
        <taxon>Ruminantia</taxon>
        <taxon>Pecora</taxon>
        <taxon>Bovidae</taxon>
        <taxon>Caprinae</taxon>
        <taxon>Ovis</taxon>
    </lineage>
</organism>
<dbReference type="PROSITE" id="PS00108">
    <property type="entry name" value="PROTEIN_KINASE_ST"/>
    <property type="match status" value="1"/>
</dbReference>
<dbReference type="SMART" id="SM00220">
    <property type="entry name" value="S_TKc"/>
    <property type="match status" value="1"/>
</dbReference>
<dbReference type="GO" id="GO:0006915">
    <property type="term" value="P:apoptotic process"/>
    <property type="evidence" value="ECO:0007669"/>
    <property type="project" value="UniProtKB-KW"/>
</dbReference>
<evidence type="ECO:0000256" key="13">
    <source>
        <dbReference type="ARBA" id="ARBA00022840"/>
    </source>
</evidence>
<keyword evidence="10" id="KW-0053">Apoptosis</keyword>
<dbReference type="GO" id="GO:0009893">
    <property type="term" value="P:positive regulation of metabolic process"/>
    <property type="evidence" value="ECO:0007669"/>
    <property type="project" value="UniProtKB-ARBA"/>
</dbReference>
<feature type="compositionally biased region" description="Basic and acidic residues" evidence="22">
    <location>
        <begin position="420"/>
        <end position="432"/>
    </location>
</feature>
<dbReference type="InterPro" id="IPR008271">
    <property type="entry name" value="Ser/Thr_kinase_AS"/>
</dbReference>